<evidence type="ECO:0000256" key="1">
    <source>
        <dbReference type="SAM" id="MobiDB-lite"/>
    </source>
</evidence>
<dbReference type="EMBL" id="CP047385">
    <property type="protein sequence ID" value="QHF15446.1"/>
    <property type="molecule type" value="Genomic_DNA"/>
</dbReference>
<dbReference type="Proteomes" id="UP000035080">
    <property type="component" value="Chromosome"/>
</dbReference>
<keyword evidence="3" id="KW-1185">Reference proteome</keyword>
<accession>A0ABX6HWX6</accession>
<evidence type="ECO:0000313" key="3">
    <source>
        <dbReference type="Proteomes" id="UP000035080"/>
    </source>
</evidence>
<protein>
    <recommendedName>
        <fullName evidence="4">PPM-type phosphatase domain-containing protein</fullName>
    </recommendedName>
</protein>
<proteinExistence type="predicted"/>
<organism evidence="2 3">
    <name type="scientific">Pandoraea fibrosis</name>
    <dbReference type="NCBI Taxonomy" id="1891094"/>
    <lineage>
        <taxon>Bacteria</taxon>
        <taxon>Pseudomonadati</taxon>
        <taxon>Pseudomonadota</taxon>
        <taxon>Betaproteobacteria</taxon>
        <taxon>Burkholderiales</taxon>
        <taxon>Burkholderiaceae</taxon>
        <taxon>Pandoraea</taxon>
    </lineage>
</organism>
<feature type="region of interest" description="Disordered" evidence="1">
    <location>
        <begin position="260"/>
        <end position="280"/>
    </location>
</feature>
<gene>
    <name evidence="2" type="ORF">PI93_024445</name>
</gene>
<reference evidence="2 3" key="1">
    <citation type="journal article" date="2015" name="Genome Announc.">
        <title>Genome Sequences of Two Pandoraea pnomenusa Isolates Recovered 11 Months Apart from a Cystic Fibrosis Patient.</title>
        <authorList>
            <person name="Ee R."/>
            <person name="Ambrose M."/>
            <person name="Lazenby J."/>
            <person name="Williams P."/>
            <person name="Chan K.G."/>
            <person name="Roddam L."/>
        </authorList>
    </citation>
    <scope>NUCLEOTIDE SEQUENCE [LARGE SCALE GENOMIC DNA]</scope>
    <source>
        <strain evidence="2 3">6399</strain>
    </source>
</reference>
<sequence>MMRFNVESISQGIYQDIPCEDVVGYLQRERSILAWAIDGASTLTESPFATFDGISDAGWFARRLADLLRQLDTAAFCKSTLRDGLNMLRQAYCAASKRIPPLEEWPVAAATIVEIDCSVGTTLTLSIYRYADCFDLIHQGALPPSNRDKPSAPQCPSYDPWKPCSGFRGQPLEQLRQRRRQQQRNELSTALTLNPISALNATEAHLTIGTPAHILLGTDGLARVWETYHLMPREQAIPLIARTGLSTLLKILRDHEATIPAGQTSDKRRDDASGISISLL</sequence>
<name>A0ABX6HWX6_9BURK</name>
<evidence type="ECO:0008006" key="4">
    <source>
        <dbReference type="Google" id="ProtNLM"/>
    </source>
</evidence>
<evidence type="ECO:0000313" key="2">
    <source>
        <dbReference type="EMBL" id="QHF15446.1"/>
    </source>
</evidence>